<evidence type="ECO:0000256" key="2">
    <source>
        <dbReference type="SAM" id="Phobius"/>
    </source>
</evidence>
<evidence type="ECO:0000313" key="3">
    <source>
        <dbReference type="EMBL" id="MBT0608868.1"/>
    </source>
</evidence>
<keyword evidence="2" id="KW-0472">Membrane</keyword>
<dbReference type="RefSeq" id="WP_214114001.1">
    <property type="nucleotide sequence ID" value="NZ_JAHCTB010000005.1"/>
</dbReference>
<evidence type="ECO:0000256" key="1">
    <source>
        <dbReference type="SAM" id="MobiDB-lite"/>
    </source>
</evidence>
<gene>
    <name evidence="3" type="ORF">KIV10_11805</name>
</gene>
<reference evidence="3 4" key="1">
    <citation type="submission" date="2021-05" db="EMBL/GenBank/DDBJ databases">
        <title>Aequorivita echinoideorum JCM 30378 genome.</title>
        <authorList>
            <person name="Zhang H."/>
            <person name="Li C."/>
        </authorList>
    </citation>
    <scope>NUCLEOTIDE SEQUENCE [LARGE SCALE GENOMIC DNA]</scope>
    <source>
        <strain evidence="3 4">JCM30378</strain>
    </source>
</reference>
<dbReference type="Proteomes" id="UP001297092">
    <property type="component" value="Unassembled WGS sequence"/>
</dbReference>
<keyword evidence="4" id="KW-1185">Reference proteome</keyword>
<sequence length="67" mass="8117">MAEIKIEKKKPVWPWILLVLLILVGVYFFWNYQDTMDDREQNEVENNSIEQMDENYDTPVEDSTTQY</sequence>
<proteinExistence type="predicted"/>
<comment type="caution">
    <text evidence="3">The sequence shown here is derived from an EMBL/GenBank/DDBJ whole genome shotgun (WGS) entry which is preliminary data.</text>
</comment>
<organism evidence="3 4">
    <name type="scientific">Aequorivita echinoideorum</name>
    <dbReference type="NCBI Taxonomy" id="1549647"/>
    <lineage>
        <taxon>Bacteria</taxon>
        <taxon>Pseudomonadati</taxon>
        <taxon>Bacteroidota</taxon>
        <taxon>Flavobacteriia</taxon>
        <taxon>Flavobacteriales</taxon>
        <taxon>Flavobacteriaceae</taxon>
        <taxon>Aequorivita</taxon>
    </lineage>
</organism>
<keyword evidence="2" id="KW-0812">Transmembrane</keyword>
<protein>
    <submittedName>
        <fullName evidence="3">Uncharacterized protein</fullName>
    </submittedName>
</protein>
<feature type="region of interest" description="Disordered" evidence="1">
    <location>
        <begin position="40"/>
        <end position="67"/>
    </location>
</feature>
<feature type="transmembrane region" description="Helical" evidence="2">
    <location>
        <begin position="12"/>
        <end position="30"/>
    </location>
</feature>
<feature type="compositionally biased region" description="Acidic residues" evidence="1">
    <location>
        <begin position="51"/>
        <end position="60"/>
    </location>
</feature>
<name>A0ABS5S7B0_9FLAO</name>
<keyword evidence="2" id="KW-1133">Transmembrane helix</keyword>
<evidence type="ECO:0000313" key="4">
    <source>
        <dbReference type="Proteomes" id="UP001297092"/>
    </source>
</evidence>
<accession>A0ABS5S7B0</accession>
<dbReference type="EMBL" id="JAHCTB010000005">
    <property type="protein sequence ID" value="MBT0608868.1"/>
    <property type="molecule type" value="Genomic_DNA"/>
</dbReference>